<dbReference type="InterPro" id="IPR017972">
    <property type="entry name" value="Cyt_P450_CS"/>
</dbReference>
<evidence type="ECO:0000256" key="8">
    <source>
        <dbReference type="ARBA" id="ARBA00022989"/>
    </source>
</evidence>
<dbReference type="Pfam" id="PF00067">
    <property type="entry name" value="p450"/>
    <property type="match status" value="1"/>
</dbReference>
<evidence type="ECO:0000256" key="11">
    <source>
        <dbReference type="ARBA" id="ARBA00023033"/>
    </source>
</evidence>
<evidence type="ECO:0000313" key="15">
    <source>
        <dbReference type="EMBL" id="KAJ3473489.1"/>
    </source>
</evidence>
<dbReference type="PANTHER" id="PTHR46300:SF5">
    <property type="entry name" value="CYTOCHROME P450"/>
    <property type="match status" value="1"/>
</dbReference>
<dbReference type="GO" id="GO:0016020">
    <property type="term" value="C:membrane"/>
    <property type="evidence" value="ECO:0007669"/>
    <property type="project" value="UniProtKB-SubCell"/>
</dbReference>
<dbReference type="GO" id="GO:0004497">
    <property type="term" value="F:monooxygenase activity"/>
    <property type="evidence" value="ECO:0007669"/>
    <property type="project" value="UniProtKB-KW"/>
</dbReference>
<comment type="subcellular location">
    <subcellularLocation>
        <location evidence="2">Membrane</location>
    </subcellularLocation>
</comment>
<comment type="similarity">
    <text evidence="4 14">Belongs to the cytochrome P450 family.</text>
</comment>
<dbReference type="CDD" id="cd11065">
    <property type="entry name" value="CYP64-like"/>
    <property type="match status" value="1"/>
</dbReference>
<evidence type="ECO:0000256" key="12">
    <source>
        <dbReference type="ARBA" id="ARBA00023136"/>
    </source>
</evidence>
<keyword evidence="10 13" id="KW-0408">Iron</keyword>
<comment type="caution">
    <text evidence="15">The sequence shown here is derived from an EMBL/GenBank/DDBJ whole genome shotgun (WGS) entry which is preliminary data.</text>
</comment>
<comment type="cofactor">
    <cofactor evidence="1 13">
        <name>heme</name>
        <dbReference type="ChEBI" id="CHEBI:30413"/>
    </cofactor>
</comment>
<evidence type="ECO:0000256" key="10">
    <source>
        <dbReference type="ARBA" id="ARBA00023004"/>
    </source>
</evidence>
<evidence type="ECO:0000256" key="2">
    <source>
        <dbReference type="ARBA" id="ARBA00004370"/>
    </source>
</evidence>
<dbReference type="InterPro" id="IPR036396">
    <property type="entry name" value="Cyt_P450_sf"/>
</dbReference>
<evidence type="ECO:0000256" key="14">
    <source>
        <dbReference type="RuleBase" id="RU000461"/>
    </source>
</evidence>
<keyword evidence="9 14" id="KW-0560">Oxidoreductase</keyword>
<keyword evidence="12" id="KW-0472">Membrane</keyword>
<keyword evidence="8" id="KW-1133">Transmembrane helix</keyword>
<dbReference type="AlphaFoldDB" id="A0AAD5UNT6"/>
<dbReference type="Gene3D" id="1.10.630.10">
    <property type="entry name" value="Cytochrome P450"/>
    <property type="match status" value="1"/>
</dbReference>
<keyword evidence="7 13" id="KW-0479">Metal-binding</keyword>
<evidence type="ECO:0000256" key="5">
    <source>
        <dbReference type="ARBA" id="ARBA00022617"/>
    </source>
</evidence>
<evidence type="ECO:0000256" key="7">
    <source>
        <dbReference type="ARBA" id="ARBA00022723"/>
    </source>
</evidence>
<evidence type="ECO:0000256" key="4">
    <source>
        <dbReference type="ARBA" id="ARBA00010617"/>
    </source>
</evidence>
<sequence>MIELLGWASRSLVFLRYTREFQETRKIFQNQLSRQTSLVYQETQIRQALILVQNLLQSPDKLEAHLQRFSASVIMEIAYGHHVTSEDDPFLRIADKINELTAGVGPQGSNIVDFFPILKKLPAWFPGAWFVRYAKESYPIYCRMRRYGFDEVRKEMARGTAKPSFLSLNLEDLARGGTENEGTENEDKLERLEASAFHLYETGTETTSSAVHTLVLALLLHPQAQRKAQEEVDKVIGSGRLPDFGDRESLPFVECLMYEALRWHSPAPLGIPHQLMEDDVYRGMSIPKGSTVIANIRSMTLDEKTYREPNTFFPERFLPQPAGFGEPRPDCVFGFGRRACPGQHLAEASIWIVLATLLAVFDIRPIQDEYGNDVIPPEEFHNSLTSHPAPFKCSIRLRSDLAKRLLA</sequence>
<dbReference type="InterPro" id="IPR050364">
    <property type="entry name" value="Cytochrome_P450_fung"/>
</dbReference>
<dbReference type="SUPFAM" id="SSF48264">
    <property type="entry name" value="Cytochrome P450"/>
    <property type="match status" value="1"/>
</dbReference>
<evidence type="ECO:0000256" key="1">
    <source>
        <dbReference type="ARBA" id="ARBA00001971"/>
    </source>
</evidence>
<keyword evidence="6" id="KW-0812">Transmembrane</keyword>
<keyword evidence="5 13" id="KW-0349">Heme</keyword>
<accession>A0AAD5UNT6</accession>
<feature type="binding site" description="axial binding residue" evidence="13">
    <location>
        <position position="340"/>
    </location>
    <ligand>
        <name>heme</name>
        <dbReference type="ChEBI" id="CHEBI:30413"/>
    </ligand>
    <ligandPart>
        <name>Fe</name>
        <dbReference type="ChEBI" id="CHEBI:18248"/>
    </ligandPart>
</feature>
<organism evidence="15 16">
    <name type="scientific">Meripilus lineatus</name>
    <dbReference type="NCBI Taxonomy" id="2056292"/>
    <lineage>
        <taxon>Eukaryota</taxon>
        <taxon>Fungi</taxon>
        <taxon>Dikarya</taxon>
        <taxon>Basidiomycota</taxon>
        <taxon>Agaricomycotina</taxon>
        <taxon>Agaricomycetes</taxon>
        <taxon>Polyporales</taxon>
        <taxon>Meripilaceae</taxon>
        <taxon>Meripilus</taxon>
    </lineage>
</organism>
<dbReference type="PRINTS" id="PR00385">
    <property type="entry name" value="P450"/>
</dbReference>
<comment type="pathway">
    <text evidence="3">Secondary metabolite biosynthesis.</text>
</comment>
<evidence type="ECO:0000256" key="3">
    <source>
        <dbReference type="ARBA" id="ARBA00005179"/>
    </source>
</evidence>
<evidence type="ECO:0000256" key="6">
    <source>
        <dbReference type="ARBA" id="ARBA00022692"/>
    </source>
</evidence>
<dbReference type="PRINTS" id="PR00463">
    <property type="entry name" value="EP450I"/>
</dbReference>
<dbReference type="GO" id="GO:0005506">
    <property type="term" value="F:iron ion binding"/>
    <property type="evidence" value="ECO:0007669"/>
    <property type="project" value="InterPro"/>
</dbReference>
<protein>
    <recommendedName>
        <fullName evidence="17">Cytochrome P450</fullName>
    </recommendedName>
</protein>
<dbReference type="InterPro" id="IPR002401">
    <property type="entry name" value="Cyt_P450_E_grp-I"/>
</dbReference>
<dbReference type="GO" id="GO:0016705">
    <property type="term" value="F:oxidoreductase activity, acting on paired donors, with incorporation or reduction of molecular oxygen"/>
    <property type="evidence" value="ECO:0007669"/>
    <property type="project" value="InterPro"/>
</dbReference>
<keyword evidence="16" id="KW-1185">Reference proteome</keyword>
<keyword evidence="11 14" id="KW-0503">Monooxygenase</keyword>
<name>A0AAD5UNT6_9APHY</name>
<evidence type="ECO:0000256" key="13">
    <source>
        <dbReference type="PIRSR" id="PIRSR602401-1"/>
    </source>
</evidence>
<evidence type="ECO:0000256" key="9">
    <source>
        <dbReference type="ARBA" id="ARBA00023002"/>
    </source>
</evidence>
<gene>
    <name evidence="15" type="ORF">NLI96_g12978</name>
</gene>
<dbReference type="PROSITE" id="PS00086">
    <property type="entry name" value="CYTOCHROME_P450"/>
    <property type="match status" value="1"/>
</dbReference>
<reference evidence="15" key="1">
    <citation type="submission" date="2022-07" db="EMBL/GenBank/DDBJ databases">
        <title>Genome Sequence of Physisporinus lineatus.</title>
        <authorList>
            <person name="Buettner E."/>
        </authorList>
    </citation>
    <scope>NUCLEOTIDE SEQUENCE</scope>
    <source>
        <strain evidence="15">VT162</strain>
    </source>
</reference>
<proteinExistence type="inferred from homology"/>
<dbReference type="PANTHER" id="PTHR46300">
    <property type="entry name" value="P450, PUTATIVE (EUROFUNG)-RELATED-RELATED"/>
    <property type="match status" value="1"/>
</dbReference>
<dbReference type="InterPro" id="IPR001128">
    <property type="entry name" value="Cyt_P450"/>
</dbReference>
<evidence type="ECO:0008006" key="17">
    <source>
        <dbReference type="Google" id="ProtNLM"/>
    </source>
</evidence>
<dbReference type="EMBL" id="JANAWD010001373">
    <property type="protein sequence ID" value="KAJ3473489.1"/>
    <property type="molecule type" value="Genomic_DNA"/>
</dbReference>
<dbReference type="Proteomes" id="UP001212997">
    <property type="component" value="Unassembled WGS sequence"/>
</dbReference>
<evidence type="ECO:0000313" key="16">
    <source>
        <dbReference type="Proteomes" id="UP001212997"/>
    </source>
</evidence>
<dbReference type="GO" id="GO:0020037">
    <property type="term" value="F:heme binding"/>
    <property type="evidence" value="ECO:0007669"/>
    <property type="project" value="InterPro"/>
</dbReference>